<dbReference type="Proteomes" id="UP000479000">
    <property type="component" value="Unassembled WGS sequence"/>
</dbReference>
<reference evidence="1 2" key="1">
    <citation type="submission" date="2020-02" db="EMBL/GenBank/DDBJ databases">
        <authorList>
            <person name="Ferguson B K."/>
        </authorList>
    </citation>
    <scope>NUCLEOTIDE SEQUENCE [LARGE SCALE GENOMIC DNA]</scope>
</reference>
<proteinExistence type="predicted"/>
<organism evidence="1 2">
    <name type="scientific">Nesidiocoris tenuis</name>
    <dbReference type="NCBI Taxonomy" id="355587"/>
    <lineage>
        <taxon>Eukaryota</taxon>
        <taxon>Metazoa</taxon>
        <taxon>Ecdysozoa</taxon>
        <taxon>Arthropoda</taxon>
        <taxon>Hexapoda</taxon>
        <taxon>Insecta</taxon>
        <taxon>Pterygota</taxon>
        <taxon>Neoptera</taxon>
        <taxon>Paraneoptera</taxon>
        <taxon>Hemiptera</taxon>
        <taxon>Heteroptera</taxon>
        <taxon>Panheteroptera</taxon>
        <taxon>Cimicomorpha</taxon>
        <taxon>Miridae</taxon>
        <taxon>Dicyphina</taxon>
        <taxon>Nesidiocoris</taxon>
    </lineage>
</organism>
<sequence>MKANCPKQRRSTMAQIEQTVNLRGPFRFRRPVVCVARTTLCGMLIKIESKTTSATNLHAYVQHSGYQINIFFMLFFHVPFSLMNMELQAGLAENACEIHHLVYRDSRQQPQRPLTMETVLNSTNTTVNAFPLLHAWIIWDKTGHSIVCFCKNRNSDHQNQVVPSDGSRPFNKSSGILLSIISIQNQTSKKVEFAACRQLWPRDSDWNRRCRNREVRSQATAARERRVYRLFRPRRLKLPQTEQRGRSSKEGKCCATSVNLDAARIPIGISYVSSSVNAGKLSESFGWRVFVEDPTDAAAASKRGKKLRCGVLKHVLSVEEITKICIYLSVFQPLETPQTSLPIAGIRTWSVGFSVHCIIENFLQSGTQTCLGSHTFHRSQEPKIESCSSWAYPAIRTRSSRRTSKRRMKNKIKMLIKKKKNLKPIDGPLARIAGDNSMAQPTELGLKVIVNYFVVEFEGNYCIILDRLQSINAQKCVSLGDTSEGRSEALSFHAVSSSRTGILPSTILSHRHPGKHLKCAHGNDEQRPLAIHVELSERESAEKMAGLKKHFKVTGAFLYSLVQGGGAYSPLKATRATKCLVGECSSELSYGTQPCYFLLVLWLSRLRSHGENLHYINE</sequence>
<accession>A0A6H5HML5</accession>
<keyword evidence="2" id="KW-1185">Reference proteome</keyword>
<gene>
    <name evidence="1" type="ORF">NTEN_LOCUS22809</name>
</gene>
<evidence type="ECO:0000313" key="1">
    <source>
        <dbReference type="EMBL" id="CAB0019097.1"/>
    </source>
</evidence>
<dbReference type="EMBL" id="CADCXU010033760">
    <property type="protein sequence ID" value="CAB0019097.1"/>
    <property type="molecule type" value="Genomic_DNA"/>
</dbReference>
<evidence type="ECO:0000313" key="2">
    <source>
        <dbReference type="Proteomes" id="UP000479000"/>
    </source>
</evidence>
<protein>
    <submittedName>
        <fullName evidence="1">Uncharacterized protein</fullName>
    </submittedName>
</protein>
<dbReference type="AlphaFoldDB" id="A0A6H5HML5"/>
<name>A0A6H5HML5_9HEMI</name>